<keyword evidence="3" id="KW-1185">Reference proteome</keyword>
<protein>
    <submittedName>
        <fullName evidence="2">Uncharacterized protein</fullName>
    </submittedName>
</protein>
<comment type="caution">
    <text evidence="2">The sequence shown here is derived from an EMBL/GenBank/DDBJ whole genome shotgun (WGS) entry which is preliminary data.</text>
</comment>
<evidence type="ECO:0000313" key="2">
    <source>
        <dbReference type="EMBL" id="KAJ1523194.1"/>
    </source>
</evidence>
<organism evidence="2 3">
    <name type="scientific">Megalurothrips usitatus</name>
    <name type="common">bean blossom thrips</name>
    <dbReference type="NCBI Taxonomy" id="439358"/>
    <lineage>
        <taxon>Eukaryota</taxon>
        <taxon>Metazoa</taxon>
        <taxon>Ecdysozoa</taxon>
        <taxon>Arthropoda</taxon>
        <taxon>Hexapoda</taxon>
        <taxon>Insecta</taxon>
        <taxon>Pterygota</taxon>
        <taxon>Neoptera</taxon>
        <taxon>Paraneoptera</taxon>
        <taxon>Thysanoptera</taxon>
        <taxon>Terebrantia</taxon>
        <taxon>Thripoidea</taxon>
        <taxon>Thripidae</taxon>
        <taxon>Megalurothrips</taxon>
    </lineage>
</organism>
<accession>A0AAV7XE35</accession>
<evidence type="ECO:0000313" key="3">
    <source>
        <dbReference type="Proteomes" id="UP001075354"/>
    </source>
</evidence>
<name>A0AAV7XE35_9NEOP</name>
<dbReference type="PANTHER" id="PTHR46579">
    <property type="entry name" value="F5/8 TYPE C DOMAIN-CONTAINING PROTEIN-RELATED"/>
    <property type="match status" value="1"/>
</dbReference>
<gene>
    <name evidence="2" type="ORF">ONE63_001081</name>
</gene>
<proteinExistence type="predicted"/>
<dbReference type="PANTHER" id="PTHR46579:SF1">
    <property type="entry name" value="F5_8 TYPE C DOMAIN-CONTAINING PROTEIN"/>
    <property type="match status" value="1"/>
</dbReference>
<feature type="compositionally biased region" description="Polar residues" evidence="1">
    <location>
        <begin position="286"/>
        <end position="298"/>
    </location>
</feature>
<feature type="region of interest" description="Disordered" evidence="1">
    <location>
        <begin position="284"/>
        <end position="312"/>
    </location>
</feature>
<dbReference type="Proteomes" id="UP001075354">
    <property type="component" value="Chromosome 10"/>
</dbReference>
<dbReference type="AlphaFoldDB" id="A0AAV7XE35"/>
<reference evidence="2" key="1">
    <citation type="submission" date="2022-12" db="EMBL/GenBank/DDBJ databases">
        <title>Chromosome-level genome assembly of the bean flower thrips Megalurothrips usitatus.</title>
        <authorList>
            <person name="Ma L."/>
            <person name="Liu Q."/>
            <person name="Li H."/>
            <person name="Cai W."/>
        </authorList>
    </citation>
    <scope>NUCLEOTIDE SEQUENCE</scope>
    <source>
        <strain evidence="2">Cailab_2022a</strain>
    </source>
</reference>
<evidence type="ECO:0000256" key="1">
    <source>
        <dbReference type="SAM" id="MobiDB-lite"/>
    </source>
</evidence>
<dbReference type="EMBL" id="JAPTSV010000010">
    <property type="protein sequence ID" value="KAJ1523194.1"/>
    <property type="molecule type" value="Genomic_DNA"/>
</dbReference>
<sequence>MAIWKGSEWRNWLSFYVIPCLQGIVPERSLRVLVLLSKAVFLLCRDIISEADLLEAERCLEEYVHQFQKLYGPENMMFNIYILTHMVQCVRSWGGLYAHGTMPFESWNHRISKTVTSPEGAIDQTAMRYLMHSLVNKIPQDNDISDEVKEIIAKKIQKSKFNDVRVVSGAYFFGKETVRNVTQREMQILTKLGFESVRLTEYYQVKINNLECRSVQYIGESQSNRDDCVASKHVTSNASPFSLNVFLLKEQLQVSAQCRVSSLTSKAIQTAEVTTSAVELPWPSAIQPSNGNRRQGNSLIYMGNLGAKPDET</sequence>